<evidence type="ECO:0000313" key="2">
    <source>
        <dbReference type="Proteomes" id="UP000622797"/>
    </source>
</evidence>
<name>A0A8H4STT4_9HYPO</name>
<dbReference type="Gene3D" id="3.10.450.50">
    <property type="match status" value="1"/>
</dbReference>
<dbReference type="SUPFAM" id="SSF54427">
    <property type="entry name" value="NTF2-like"/>
    <property type="match status" value="1"/>
</dbReference>
<evidence type="ECO:0000313" key="1">
    <source>
        <dbReference type="EMBL" id="KAF4945404.1"/>
    </source>
</evidence>
<dbReference type="PANTHER" id="PTHR41252:SF1">
    <property type="entry name" value="BLR2505 PROTEIN"/>
    <property type="match status" value="1"/>
</dbReference>
<evidence type="ECO:0008006" key="3">
    <source>
        <dbReference type="Google" id="ProtNLM"/>
    </source>
</evidence>
<organism evidence="1 2">
    <name type="scientific">Fusarium sarcochroum</name>
    <dbReference type="NCBI Taxonomy" id="1208366"/>
    <lineage>
        <taxon>Eukaryota</taxon>
        <taxon>Fungi</taxon>
        <taxon>Dikarya</taxon>
        <taxon>Ascomycota</taxon>
        <taxon>Pezizomycotina</taxon>
        <taxon>Sordariomycetes</taxon>
        <taxon>Hypocreomycetidae</taxon>
        <taxon>Hypocreales</taxon>
        <taxon>Nectriaceae</taxon>
        <taxon>Fusarium</taxon>
        <taxon>Fusarium lateritium species complex</taxon>
    </lineage>
</organism>
<dbReference type="Proteomes" id="UP000622797">
    <property type="component" value="Unassembled WGS sequence"/>
</dbReference>
<accession>A0A8H4STT4</accession>
<dbReference type="EMBL" id="JABEXW010001238">
    <property type="protein sequence ID" value="KAF4945404.1"/>
    <property type="molecule type" value="Genomic_DNA"/>
</dbReference>
<protein>
    <recommendedName>
        <fullName evidence="3">SnoaL-like domain-containing protein</fullName>
    </recommendedName>
</protein>
<gene>
    <name evidence="1" type="ORF">FSARC_14430</name>
</gene>
<reference evidence="1" key="1">
    <citation type="journal article" date="2020" name="BMC Genomics">
        <title>Correction to: Identification and distribution of gene clusters required for synthesis of sphingolipid metabolism inhibitors in diverse species of the filamentous fungus Fusarium.</title>
        <authorList>
            <person name="Kim H.S."/>
            <person name="Lohmar J.M."/>
            <person name="Busman M."/>
            <person name="Brown D.W."/>
            <person name="Naumann T.A."/>
            <person name="Divon H.H."/>
            <person name="Lysoe E."/>
            <person name="Uhlig S."/>
            <person name="Proctor R.H."/>
        </authorList>
    </citation>
    <scope>NUCLEOTIDE SEQUENCE</scope>
    <source>
        <strain evidence="1">NRRL 20472</strain>
    </source>
</reference>
<keyword evidence="2" id="KW-1185">Reference proteome</keyword>
<dbReference type="OrthoDB" id="4158114at2759"/>
<proteinExistence type="predicted"/>
<sequence>MSSHTAYSILLAFYDAEREYMGAPTESRDFRILEPTLAKDAILIQTPALPYAGTYIGIEGLEDWAQRMSDTWSKVDVQNLQVFEREGSDHVISLSEVYFKSRKTGEELNFPMCQLITVDLEAGKVKSIRPFYWDVHAVNTVTQHVP</sequence>
<reference evidence="1" key="2">
    <citation type="submission" date="2020-05" db="EMBL/GenBank/DDBJ databases">
        <authorList>
            <person name="Kim H.-S."/>
            <person name="Proctor R.H."/>
            <person name="Brown D.W."/>
        </authorList>
    </citation>
    <scope>NUCLEOTIDE SEQUENCE</scope>
    <source>
        <strain evidence="1">NRRL 20472</strain>
    </source>
</reference>
<dbReference type="AlphaFoldDB" id="A0A8H4STT4"/>
<dbReference type="InterPro" id="IPR032710">
    <property type="entry name" value="NTF2-like_dom_sf"/>
</dbReference>
<dbReference type="PANTHER" id="PTHR41252">
    <property type="entry name" value="BLR2505 PROTEIN"/>
    <property type="match status" value="1"/>
</dbReference>
<comment type="caution">
    <text evidence="1">The sequence shown here is derived from an EMBL/GenBank/DDBJ whole genome shotgun (WGS) entry which is preliminary data.</text>
</comment>